<accession>A0AAD8S098</accession>
<evidence type="ECO:0000313" key="2">
    <source>
        <dbReference type="EMBL" id="KAK1642120.1"/>
    </source>
</evidence>
<protein>
    <submittedName>
        <fullName evidence="2">Uncharacterized protein</fullName>
    </submittedName>
</protein>
<evidence type="ECO:0000256" key="1">
    <source>
        <dbReference type="SAM" id="MobiDB-lite"/>
    </source>
</evidence>
<keyword evidence="3" id="KW-1185">Reference proteome</keyword>
<dbReference type="Pfam" id="PF07893">
    <property type="entry name" value="DUF1668"/>
    <property type="match status" value="2"/>
</dbReference>
<comment type="caution">
    <text evidence="2">The sequence shown here is derived from an EMBL/GenBank/DDBJ whole genome shotgun (WGS) entry which is preliminary data.</text>
</comment>
<dbReference type="AlphaFoldDB" id="A0AAD8S098"/>
<dbReference type="EMBL" id="JAUUTY010000004">
    <property type="protein sequence ID" value="KAK1642120.1"/>
    <property type="molecule type" value="Genomic_DNA"/>
</dbReference>
<evidence type="ECO:0000313" key="3">
    <source>
        <dbReference type="Proteomes" id="UP001231189"/>
    </source>
</evidence>
<feature type="region of interest" description="Disordered" evidence="1">
    <location>
        <begin position="726"/>
        <end position="752"/>
    </location>
</feature>
<dbReference type="Proteomes" id="UP001231189">
    <property type="component" value="Unassembled WGS sequence"/>
</dbReference>
<gene>
    <name evidence="2" type="ORF">QYE76_059925</name>
</gene>
<proteinExistence type="predicted"/>
<dbReference type="InterPro" id="IPR012871">
    <property type="entry name" value="DUF1668_ORYSA"/>
</dbReference>
<dbReference type="PANTHER" id="PTHR33085:SF89">
    <property type="entry name" value="DUF1618 DOMAIN-CONTAINING PROTEIN"/>
    <property type="match status" value="1"/>
</dbReference>
<reference evidence="2" key="1">
    <citation type="submission" date="2023-07" db="EMBL/GenBank/DDBJ databases">
        <title>A chromosome-level genome assembly of Lolium multiflorum.</title>
        <authorList>
            <person name="Chen Y."/>
            <person name="Copetti D."/>
            <person name="Kolliker R."/>
            <person name="Studer B."/>
        </authorList>
    </citation>
    <scope>NUCLEOTIDE SEQUENCE</scope>
    <source>
        <strain evidence="2">02402/16</strain>
        <tissue evidence="2">Leaf</tissue>
    </source>
</reference>
<dbReference type="PANTHER" id="PTHR33085">
    <property type="entry name" value="OS12G0113100 PROTEIN-RELATED"/>
    <property type="match status" value="1"/>
</dbReference>
<feature type="region of interest" description="Disordered" evidence="1">
    <location>
        <begin position="19"/>
        <end position="56"/>
    </location>
</feature>
<sequence length="783" mass="87248">MWACRSFFSRQHPLLSRLRPIRPRASQPSAVRSNGGNNLIGSRGQASSSSVDSHGEVIKRDDPAAAATKQHLYVVLDDHKDGYGIHKLDLDMEKDDDDQDGGVQRLPGPPVLRVAFPDVNEDVQFAALGSTIVATYISPILELGWTGCSYDKSESGGVLIYDTNTASQLVSPQIPWGLAFGYDEAIAAGNNRLYMLKSCGYGYECNYSSDDEYLFRTGLHCLQNYDDGTVKVGNDNISWRWQPLSPSSPWRWSENDDLNILPFFDAYITAHAVHVPPGAPSPQDYELLVSANYNRNTGMGATFSFCSRSRKWTLRSDWELPVVGHAHYDGELDTWVGLHAVETDTYCRPPTDGRLCIGHVTSDPEEWKVGTEKLFRLDKDVAAGWRHIDAKLVPLAVNKLQGSKYCLMERLRPEGEEKDCFGDGDKCLLRLTAFYVTRGMDGEPVVSDHRLVRSYKVSRDQPAAKRHLYVVLDDSKDGFGIHKLDVDDDNLGGGAQSRPEPPLLRVAFPTINCGQQHHRHRLLPVVGHAHYDGELDTWVGLHAVETDTYHRPPTDGRLCISHVTADPEEWKVGTEKLFRLNKDVAAGWRHIDAKLVPLAVNKLQGSKYCLMERLRPEGEEKDSLGHGDKCLLRLTAFCVERGMDCEPVVSNHRLVRSYKVSRNPSNEIFSELDEINARVLFCHEASEDRRGAKWGHERPNPRGAAGRADLWCGALVWPPDLSAYLKPPSPDARSHDTENLPETPPLPIPSRGIQEIASGTLPERGIISRRTLPAMVASGVMSE</sequence>
<organism evidence="2 3">
    <name type="scientific">Lolium multiflorum</name>
    <name type="common">Italian ryegrass</name>
    <name type="synonym">Lolium perenne subsp. multiflorum</name>
    <dbReference type="NCBI Taxonomy" id="4521"/>
    <lineage>
        <taxon>Eukaryota</taxon>
        <taxon>Viridiplantae</taxon>
        <taxon>Streptophyta</taxon>
        <taxon>Embryophyta</taxon>
        <taxon>Tracheophyta</taxon>
        <taxon>Spermatophyta</taxon>
        <taxon>Magnoliopsida</taxon>
        <taxon>Liliopsida</taxon>
        <taxon>Poales</taxon>
        <taxon>Poaceae</taxon>
        <taxon>BOP clade</taxon>
        <taxon>Pooideae</taxon>
        <taxon>Poodae</taxon>
        <taxon>Poeae</taxon>
        <taxon>Poeae Chloroplast Group 2 (Poeae type)</taxon>
        <taxon>Loliodinae</taxon>
        <taxon>Loliinae</taxon>
        <taxon>Lolium</taxon>
    </lineage>
</organism>
<feature type="compositionally biased region" description="Polar residues" evidence="1">
    <location>
        <begin position="26"/>
        <end position="52"/>
    </location>
</feature>
<name>A0AAD8S098_LOLMU</name>